<gene>
    <name evidence="1" type="primary">RvY_05737-1</name>
    <name evidence="1" type="synonym">RvY_05737.1</name>
    <name evidence="1" type="ORF">RvY_05737</name>
</gene>
<evidence type="ECO:0000313" key="2">
    <source>
        <dbReference type="Proteomes" id="UP000186922"/>
    </source>
</evidence>
<dbReference type="Proteomes" id="UP000186922">
    <property type="component" value="Unassembled WGS sequence"/>
</dbReference>
<proteinExistence type="predicted"/>
<evidence type="ECO:0000313" key="1">
    <source>
        <dbReference type="EMBL" id="GAU93869.1"/>
    </source>
</evidence>
<organism evidence="1 2">
    <name type="scientific">Ramazzottius varieornatus</name>
    <name type="common">Water bear</name>
    <name type="synonym">Tardigrade</name>
    <dbReference type="NCBI Taxonomy" id="947166"/>
    <lineage>
        <taxon>Eukaryota</taxon>
        <taxon>Metazoa</taxon>
        <taxon>Ecdysozoa</taxon>
        <taxon>Tardigrada</taxon>
        <taxon>Eutardigrada</taxon>
        <taxon>Parachela</taxon>
        <taxon>Hypsibioidea</taxon>
        <taxon>Ramazzottiidae</taxon>
        <taxon>Ramazzottius</taxon>
    </lineage>
</organism>
<comment type="caution">
    <text evidence="1">The sequence shown here is derived from an EMBL/GenBank/DDBJ whole genome shotgun (WGS) entry which is preliminary data.</text>
</comment>
<accession>A0A1D1UW29</accession>
<keyword evidence="2" id="KW-1185">Reference proteome</keyword>
<reference evidence="1 2" key="1">
    <citation type="journal article" date="2016" name="Nat. Commun.">
        <title>Extremotolerant tardigrade genome and improved radiotolerance of human cultured cells by tardigrade-unique protein.</title>
        <authorList>
            <person name="Hashimoto T."/>
            <person name="Horikawa D.D."/>
            <person name="Saito Y."/>
            <person name="Kuwahara H."/>
            <person name="Kozuka-Hata H."/>
            <person name="Shin-I T."/>
            <person name="Minakuchi Y."/>
            <person name="Ohishi K."/>
            <person name="Motoyama A."/>
            <person name="Aizu T."/>
            <person name="Enomoto A."/>
            <person name="Kondo K."/>
            <person name="Tanaka S."/>
            <person name="Hara Y."/>
            <person name="Koshikawa S."/>
            <person name="Sagara H."/>
            <person name="Miura T."/>
            <person name="Yokobori S."/>
            <person name="Miyagawa K."/>
            <person name="Suzuki Y."/>
            <person name="Kubo T."/>
            <person name="Oyama M."/>
            <person name="Kohara Y."/>
            <person name="Fujiyama A."/>
            <person name="Arakawa K."/>
            <person name="Katayama T."/>
            <person name="Toyoda A."/>
            <person name="Kunieda T."/>
        </authorList>
    </citation>
    <scope>NUCLEOTIDE SEQUENCE [LARGE SCALE GENOMIC DNA]</scope>
    <source>
        <strain evidence="1 2">YOKOZUNA-1</strain>
    </source>
</reference>
<protein>
    <submittedName>
        <fullName evidence="1">Uncharacterized protein</fullName>
    </submittedName>
</protein>
<dbReference type="EMBL" id="BDGG01000002">
    <property type="protein sequence ID" value="GAU93869.1"/>
    <property type="molecule type" value="Genomic_DNA"/>
</dbReference>
<sequence length="124" mass="14420">MQRNMQRYFDRAKEWYVDNVQASNIQHDSEKVEFMHAGDYGHEDYDNYGEQPNTFANYQTYDENGEQMPNGFSNQNGSYGTYGHVGEYEEFSEGVASKHHISEWQAGWNVTNAIQLCTQLDLSK</sequence>
<name>A0A1D1UW29_RAMVA</name>
<dbReference type="AlphaFoldDB" id="A0A1D1UW29"/>
<dbReference type="OrthoDB" id="10071139at2759"/>